<keyword evidence="4" id="KW-1185">Reference proteome</keyword>
<comment type="similarity">
    <text evidence="1">Belongs to the TCP11 family.</text>
</comment>
<feature type="region of interest" description="Disordered" evidence="2">
    <location>
        <begin position="424"/>
        <end position="448"/>
    </location>
</feature>
<dbReference type="Proteomes" id="UP000241818">
    <property type="component" value="Unassembled WGS sequence"/>
</dbReference>
<dbReference type="PANTHER" id="PTHR12832:SF11">
    <property type="entry name" value="LD23868P"/>
    <property type="match status" value="1"/>
</dbReference>
<sequence length="676" mass="75084">MSHEAGKRQRGDSIAATNGHPNSPSNNDGGSMTPPAVEETRPQSSVDISLESQEYDMGSTDQPAGDPSPRNPNYASTTTAAVSERTAKQITKAQSPSLEPPVTKATLSELDVNKIVHNPKLRHDINFDPDLHFRPNLDGEKGRRKRQKASDFWETMRSQLRDYLVNRDLFEKEIGDGEWCLPATLKAIRGILETLVPRRDRQSVEETFNVELLMQQFRKGVADLVKLALWLSQLLKCHCAPMRDDWVDEMVTQIRKGDREGDVALLVLGMQNLLGVLEAMKLDVANHQIRCLRPLLIEDTVHFEQKFFMKKIALGKVDIAGAHAWFRRASSSRDTAPLDMSSIHSQVNTWDFMKALVNLVLPSKSDELVPHTFLFDEERLIKLRADMEDSINLEICMRLFQGLETASRLQEARSVHRDDTPVTSFVSSPFDRPTSPADSALHSSPTLPLPHHFAPKSKDIGAQERGHFLRTPSGGQVWVPNIESDAIALSAASSPYSSPSSTASTPDTYPPTPLYLSHSVSGSASQVRSSLVAILASSNTSDRWTSLAPSLALQILRSTSTPLTRLPQFESHLGFHLSNPNSSLYQEAEQRVLRQLFPILQKLVEKYTPLTSLQIFEAATAPKVLQVNSSTQADGAKEDITEIATRIAHIGILHWRVWAPLAYLVDPDGEQGETIN</sequence>
<dbReference type="RefSeq" id="XP_024724823.1">
    <property type="nucleotide sequence ID" value="XM_024864960.1"/>
</dbReference>
<proteinExistence type="inferred from homology"/>
<feature type="region of interest" description="Disordered" evidence="2">
    <location>
        <begin position="1"/>
        <end position="104"/>
    </location>
</feature>
<dbReference type="Pfam" id="PF05794">
    <property type="entry name" value="Tcp11"/>
    <property type="match status" value="2"/>
</dbReference>
<organism evidence="3 4">
    <name type="scientific">Amorphotheca resinae ATCC 22711</name>
    <dbReference type="NCBI Taxonomy" id="857342"/>
    <lineage>
        <taxon>Eukaryota</taxon>
        <taxon>Fungi</taxon>
        <taxon>Dikarya</taxon>
        <taxon>Ascomycota</taxon>
        <taxon>Pezizomycotina</taxon>
        <taxon>Leotiomycetes</taxon>
        <taxon>Helotiales</taxon>
        <taxon>Amorphothecaceae</taxon>
        <taxon>Amorphotheca</taxon>
    </lineage>
</organism>
<dbReference type="PANTHER" id="PTHR12832">
    <property type="entry name" value="TESTIS-SPECIFIC PROTEIN PBS13 T-COMPLEX 11"/>
    <property type="match status" value="1"/>
</dbReference>
<name>A0A2T3BD91_AMORE</name>
<feature type="compositionally biased region" description="Polar residues" evidence="2">
    <location>
        <begin position="71"/>
        <end position="81"/>
    </location>
</feature>
<feature type="compositionally biased region" description="Polar residues" evidence="2">
    <location>
        <begin position="42"/>
        <end position="52"/>
    </location>
</feature>
<protein>
    <submittedName>
        <fullName evidence="3">Uncharacterized protein</fullName>
    </submittedName>
</protein>
<dbReference type="AlphaFoldDB" id="A0A2T3BD91"/>
<dbReference type="InParanoid" id="A0A2T3BD91"/>
<dbReference type="EMBL" id="KZ679006">
    <property type="protein sequence ID" value="PSS27298.1"/>
    <property type="molecule type" value="Genomic_DNA"/>
</dbReference>
<evidence type="ECO:0000313" key="4">
    <source>
        <dbReference type="Proteomes" id="UP000241818"/>
    </source>
</evidence>
<dbReference type="InterPro" id="IPR008862">
    <property type="entry name" value="Tcp11"/>
</dbReference>
<gene>
    <name evidence="3" type="ORF">M430DRAFT_23759</name>
</gene>
<feature type="compositionally biased region" description="Basic and acidic residues" evidence="2">
    <location>
        <begin position="1"/>
        <end position="11"/>
    </location>
</feature>
<evidence type="ECO:0000256" key="2">
    <source>
        <dbReference type="SAM" id="MobiDB-lite"/>
    </source>
</evidence>
<feature type="compositionally biased region" description="Polar residues" evidence="2">
    <location>
        <begin position="15"/>
        <end position="30"/>
    </location>
</feature>
<dbReference type="OrthoDB" id="276323at2759"/>
<dbReference type="GeneID" id="36573041"/>
<dbReference type="GO" id="GO:0010737">
    <property type="term" value="P:protein kinase A signaling"/>
    <property type="evidence" value="ECO:0007669"/>
    <property type="project" value="TreeGrafter"/>
</dbReference>
<evidence type="ECO:0000256" key="1">
    <source>
        <dbReference type="ARBA" id="ARBA00010954"/>
    </source>
</evidence>
<feature type="compositionally biased region" description="Polar residues" evidence="2">
    <location>
        <begin position="88"/>
        <end position="97"/>
    </location>
</feature>
<reference evidence="3 4" key="1">
    <citation type="journal article" date="2018" name="New Phytol.">
        <title>Comparative genomics and transcriptomics depict ericoid mycorrhizal fungi as versatile saprotrophs and plant mutualists.</title>
        <authorList>
            <person name="Martino E."/>
            <person name="Morin E."/>
            <person name="Grelet G.A."/>
            <person name="Kuo A."/>
            <person name="Kohler A."/>
            <person name="Daghino S."/>
            <person name="Barry K.W."/>
            <person name="Cichocki N."/>
            <person name="Clum A."/>
            <person name="Dockter R.B."/>
            <person name="Hainaut M."/>
            <person name="Kuo R.C."/>
            <person name="LaButti K."/>
            <person name="Lindahl B.D."/>
            <person name="Lindquist E.A."/>
            <person name="Lipzen A."/>
            <person name="Khouja H.R."/>
            <person name="Magnuson J."/>
            <person name="Murat C."/>
            <person name="Ohm R.A."/>
            <person name="Singer S.W."/>
            <person name="Spatafora J.W."/>
            <person name="Wang M."/>
            <person name="Veneault-Fourrey C."/>
            <person name="Henrissat B."/>
            <person name="Grigoriev I.V."/>
            <person name="Martin F.M."/>
            <person name="Perotto S."/>
        </authorList>
    </citation>
    <scope>NUCLEOTIDE SEQUENCE [LARGE SCALE GENOMIC DNA]</scope>
    <source>
        <strain evidence="3 4">ATCC 22711</strain>
    </source>
</reference>
<feature type="region of interest" description="Disordered" evidence="2">
    <location>
        <begin position="126"/>
        <end position="150"/>
    </location>
</feature>
<accession>A0A2T3BD91</accession>
<feature type="compositionally biased region" description="Basic and acidic residues" evidence="2">
    <location>
        <begin position="126"/>
        <end position="141"/>
    </location>
</feature>
<evidence type="ECO:0000313" key="3">
    <source>
        <dbReference type="EMBL" id="PSS27298.1"/>
    </source>
</evidence>